<feature type="compositionally biased region" description="Basic and acidic residues" evidence="3">
    <location>
        <begin position="83"/>
        <end position="100"/>
    </location>
</feature>
<feature type="compositionally biased region" description="Basic residues" evidence="3">
    <location>
        <begin position="1"/>
        <end position="13"/>
    </location>
</feature>
<reference evidence="5" key="1">
    <citation type="submission" date="2025-08" db="UniProtKB">
        <authorList>
            <consortium name="RefSeq"/>
        </authorList>
    </citation>
    <scope>IDENTIFICATION</scope>
</reference>
<organism evidence="4 5">
    <name type="scientific">Stegastes partitus</name>
    <name type="common">bicolor damselfish</name>
    <dbReference type="NCBI Taxonomy" id="144197"/>
    <lineage>
        <taxon>Eukaryota</taxon>
        <taxon>Metazoa</taxon>
        <taxon>Chordata</taxon>
        <taxon>Craniata</taxon>
        <taxon>Vertebrata</taxon>
        <taxon>Euteleostomi</taxon>
        <taxon>Actinopterygii</taxon>
        <taxon>Neopterygii</taxon>
        <taxon>Teleostei</taxon>
        <taxon>Neoteleostei</taxon>
        <taxon>Acanthomorphata</taxon>
        <taxon>Ovalentaria</taxon>
        <taxon>Pomacentridae</taxon>
        <taxon>Stegastes</taxon>
    </lineage>
</organism>
<feature type="compositionally biased region" description="Basic and acidic residues" evidence="3">
    <location>
        <begin position="516"/>
        <end position="527"/>
    </location>
</feature>
<dbReference type="InterPro" id="IPR051165">
    <property type="entry name" value="Multifunctional_ANK_Repeat"/>
</dbReference>
<feature type="compositionally biased region" description="Polar residues" evidence="3">
    <location>
        <begin position="436"/>
        <end position="452"/>
    </location>
</feature>
<feature type="region of interest" description="Disordered" evidence="3">
    <location>
        <begin position="238"/>
        <end position="263"/>
    </location>
</feature>
<feature type="region of interest" description="Disordered" evidence="3">
    <location>
        <begin position="1"/>
        <end position="142"/>
    </location>
</feature>
<protein>
    <submittedName>
        <fullName evidence="5">Ankyrin-2-like isoform X1</fullName>
    </submittedName>
</protein>
<dbReference type="Proteomes" id="UP000694891">
    <property type="component" value="Unplaced"/>
</dbReference>
<feature type="compositionally biased region" description="Polar residues" evidence="3">
    <location>
        <begin position="105"/>
        <end position="117"/>
    </location>
</feature>
<evidence type="ECO:0000313" key="4">
    <source>
        <dbReference type="Proteomes" id="UP000694891"/>
    </source>
</evidence>
<name>A0A9Y4MYD3_9TELE</name>
<feature type="region of interest" description="Disordered" evidence="3">
    <location>
        <begin position="277"/>
        <end position="528"/>
    </location>
</feature>
<feature type="compositionally biased region" description="Low complexity" evidence="3">
    <location>
        <begin position="127"/>
        <end position="140"/>
    </location>
</feature>
<accession>A0A9Y4MYD3</accession>
<evidence type="ECO:0000256" key="1">
    <source>
        <dbReference type="ARBA" id="ARBA00022737"/>
    </source>
</evidence>
<feature type="compositionally biased region" description="Basic and acidic residues" evidence="3">
    <location>
        <begin position="412"/>
        <end position="425"/>
    </location>
</feature>
<keyword evidence="2" id="KW-0040">ANK repeat</keyword>
<dbReference type="PANTHER" id="PTHR24123">
    <property type="entry name" value="ANKYRIN REPEAT-CONTAINING"/>
    <property type="match status" value="1"/>
</dbReference>
<feature type="compositionally biased region" description="Acidic residues" evidence="3">
    <location>
        <begin position="853"/>
        <end position="868"/>
    </location>
</feature>
<feature type="compositionally biased region" description="Polar residues" evidence="3">
    <location>
        <begin position="14"/>
        <end position="43"/>
    </location>
</feature>
<gene>
    <name evidence="5" type="primary">LOC103354875</name>
</gene>
<evidence type="ECO:0000256" key="3">
    <source>
        <dbReference type="SAM" id="MobiDB-lite"/>
    </source>
</evidence>
<feature type="compositionally biased region" description="Basic and acidic residues" evidence="3">
    <location>
        <begin position="53"/>
        <end position="64"/>
    </location>
</feature>
<proteinExistence type="predicted"/>
<evidence type="ECO:0000313" key="5">
    <source>
        <dbReference type="RefSeq" id="XP_008276675.1"/>
    </source>
</evidence>
<feature type="compositionally biased region" description="Polar residues" evidence="3">
    <location>
        <begin position="252"/>
        <end position="263"/>
    </location>
</feature>
<feature type="region of interest" description="Disordered" evidence="3">
    <location>
        <begin position="849"/>
        <end position="868"/>
    </location>
</feature>
<dbReference type="AlphaFoldDB" id="A0A9Y4MYD3"/>
<evidence type="ECO:0000256" key="2">
    <source>
        <dbReference type="ARBA" id="ARBA00023043"/>
    </source>
</evidence>
<dbReference type="PANTHER" id="PTHR24123:SF141">
    <property type="entry name" value="ANKYRIN 2, ISOFORM U"/>
    <property type="match status" value="1"/>
</dbReference>
<feature type="compositionally biased region" description="Polar residues" evidence="3">
    <location>
        <begin position="302"/>
        <end position="315"/>
    </location>
</feature>
<keyword evidence="1" id="KW-0677">Repeat</keyword>
<sequence>MKRKSMSKDKRKNSLVSVSTASSKTNISQSPEQKNVDLEQSQVILPETPSLAHDSDTLSTEKLELPLSDTSDIGKTHYPSKSSQEKDKQLSFLKKSEDSVIPKPSSMTQDSLCQTAQDDPDVLTIMSSESTPTPSESGSPQLDQLLSDLEEMKLKFRPETLDPPSEFSDDRAEVAQIYDSEDAAFEDQCPTESFRASVSSVVQLAEDTHTNIAVTQPAYFRQTEPEVVAVSCDITSETSVPSDTGIHKDNPVSPTESFPVPESSQILCEEMKPSLNQTVHEDIFQPSVTAGHATETLPSGAAKSQSDIPEKNLTSLCWEDSTTDILQSQEEHESPTPSNDLKSLTEEKSSQSVPDKLPYLGKASSVETTHSEDISSQSISDLTPETVTSARHFSFEELMPYSSSGNLETSSDEDRPRTSGPHSEDSLTPVDYECFDSQSTPDKPKTELTSSTSDEEYSIPPGYAEVAHSGADSPTCQYSDPEPYFDCKQGASDFSEPELDEPESKAWSSGGQPQDRVSHPRVPEKTNRKVLLSSGSEDYEDAPFAHKPLHHVHEESQELLHYSEASDEEFTLCESSQPPPVCEIGAYADTDKSLIREITAELGSISESSDDEFVTTRIVRRRVVIQADEMADLPAQSVTEEKYRDENGHIVVKKVTRKVIRKCVSADGVELEEVSSEGASQGLVTVPEGDGYSKVVKRTVLKSEGDHTEVTFAEYEGLSSLRQEAADACKVSNVERTTVVEGERTMTHRGDPSLASDLPSAQDDFKQALGYLSGLSRTELPHVVERETVREDGTVVRRAHMRKGRTLRRTVVKGAGQHEQVLLGQVDNPGKGSKPRDLQQHLHQLFHRYYDEEKGDSDEDGEEGEEEE</sequence>
<feature type="compositionally biased region" description="Polar residues" evidence="3">
    <location>
        <begin position="374"/>
        <end position="391"/>
    </location>
</feature>
<dbReference type="RefSeq" id="XP_008276675.1">
    <property type="nucleotide sequence ID" value="XM_008278453.1"/>
</dbReference>
<dbReference type="GeneID" id="103354875"/>
<keyword evidence="4" id="KW-1185">Reference proteome</keyword>